<dbReference type="PANTHER" id="PTHR42756">
    <property type="entry name" value="TRANSCRIPTIONAL REGULATOR, MARR"/>
    <property type="match status" value="1"/>
</dbReference>
<dbReference type="InterPro" id="IPR000835">
    <property type="entry name" value="HTH_MarR-typ"/>
</dbReference>
<evidence type="ECO:0000256" key="3">
    <source>
        <dbReference type="ARBA" id="ARBA00023163"/>
    </source>
</evidence>
<reference evidence="6 7" key="1">
    <citation type="submission" date="2018-03" db="EMBL/GenBank/DDBJ databases">
        <title>The draft genome of Sphingosinicella sp. GL-C-18.</title>
        <authorList>
            <person name="Liu L."/>
            <person name="Li L."/>
            <person name="Liang L."/>
            <person name="Zhang X."/>
            <person name="Wang T."/>
        </authorList>
    </citation>
    <scope>NUCLEOTIDE SEQUENCE [LARGE SCALE GENOMIC DNA]</scope>
    <source>
        <strain evidence="6 7">GL-C-18</strain>
    </source>
</reference>
<keyword evidence="1" id="KW-0805">Transcription regulation</keyword>
<organism evidence="6 7">
    <name type="scientific">Allosphingosinicella deserti</name>
    <dbReference type="NCBI Taxonomy" id="2116704"/>
    <lineage>
        <taxon>Bacteria</taxon>
        <taxon>Pseudomonadati</taxon>
        <taxon>Pseudomonadota</taxon>
        <taxon>Alphaproteobacteria</taxon>
        <taxon>Sphingomonadales</taxon>
        <taxon>Sphingomonadaceae</taxon>
        <taxon>Allosphingosinicella</taxon>
    </lineage>
</organism>
<keyword evidence="7" id="KW-1185">Reference proteome</keyword>
<comment type="caution">
    <text evidence="6">The sequence shown here is derived from an EMBL/GenBank/DDBJ whole genome shotgun (WGS) entry which is preliminary data.</text>
</comment>
<feature type="region of interest" description="Disordered" evidence="4">
    <location>
        <begin position="1"/>
        <end position="37"/>
    </location>
</feature>
<dbReference type="EMBL" id="PXYI01000002">
    <property type="protein sequence ID" value="PSJ42028.1"/>
    <property type="molecule type" value="Genomic_DNA"/>
</dbReference>
<evidence type="ECO:0000256" key="1">
    <source>
        <dbReference type="ARBA" id="ARBA00023015"/>
    </source>
</evidence>
<dbReference type="InterPro" id="IPR036388">
    <property type="entry name" value="WH-like_DNA-bd_sf"/>
</dbReference>
<protein>
    <submittedName>
        <fullName evidence="6">MarR family transcriptional regulator</fullName>
    </submittedName>
</protein>
<evidence type="ECO:0000256" key="4">
    <source>
        <dbReference type="SAM" id="MobiDB-lite"/>
    </source>
</evidence>
<dbReference type="SUPFAM" id="SSF46785">
    <property type="entry name" value="Winged helix' DNA-binding domain"/>
    <property type="match status" value="1"/>
</dbReference>
<dbReference type="GO" id="GO:0003677">
    <property type="term" value="F:DNA binding"/>
    <property type="evidence" value="ECO:0007669"/>
    <property type="project" value="UniProtKB-KW"/>
</dbReference>
<keyword evidence="2" id="KW-0238">DNA-binding</keyword>
<dbReference type="PRINTS" id="PR00598">
    <property type="entry name" value="HTHMARR"/>
</dbReference>
<evidence type="ECO:0000256" key="2">
    <source>
        <dbReference type="ARBA" id="ARBA00023125"/>
    </source>
</evidence>
<sequence>MANANTNVANAAQPANVANAAEPAKTANAAHPQGSTPSLQDLVGYALRRAHNRMMGDLAVTLEPTGLRRVLVAMLAVIRAKPGIIQMGLGTELGIQRANLVPLINELTALDLIDRRLAPHDRRALALFLTAKGEAELDRTLALVLAHEERTLARLTASERKQLLGLLDKIAAD</sequence>
<dbReference type="PANTHER" id="PTHR42756:SF1">
    <property type="entry name" value="TRANSCRIPTIONAL REPRESSOR OF EMRAB OPERON"/>
    <property type="match status" value="1"/>
</dbReference>
<proteinExistence type="predicted"/>
<evidence type="ECO:0000259" key="5">
    <source>
        <dbReference type="PROSITE" id="PS50995"/>
    </source>
</evidence>
<dbReference type="RefSeq" id="WP_106512196.1">
    <property type="nucleotide sequence ID" value="NZ_PXYI01000002.1"/>
</dbReference>
<dbReference type="Proteomes" id="UP000241167">
    <property type="component" value="Unassembled WGS sequence"/>
</dbReference>
<feature type="compositionally biased region" description="Low complexity" evidence="4">
    <location>
        <begin position="1"/>
        <end position="30"/>
    </location>
</feature>
<dbReference type="OrthoDB" id="8256382at2"/>
<name>A0A2P7QVN0_9SPHN</name>
<evidence type="ECO:0000313" key="6">
    <source>
        <dbReference type="EMBL" id="PSJ42028.1"/>
    </source>
</evidence>
<evidence type="ECO:0000313" key="7">
    <source>
        <dbReference type="Proteomes" id="UP000241167"/>
    </source>
</evidence>
<gene>
    <name evidence="6" type="ORF">C7I55_07195</name>
</gene>
<dbReference type="Pfam" id="PF12802">
    <property type="entry name" value="MarR_2"/>
    <property type="match status" value="1"/>
</dbReference>
<dbReference type="GO" id="GO:0003700">
    <property type="term" value="F:DNA-binding transcription factor activity"/>
    <property type="evidence" value="ECO:0007669"/>
    <property type="project" value="InterPro"/>
</dbReference>
<dbReference type="PROSITE" id="PS50995">
    <property type="entry name" value="HTH_MARR_2"/>
    <property type="match status" value="1"/>
</dbReference>
<dbReference type="AlphaFoldDB" id="A0A2P7QVN0"/>
<dbReference type="InterPro" id="IPR036390">
    <property type="entry name" value="WH_DNA-bd_sf"/>
</dbReference>
<dbReference type="Gene3D" id="1.10.10.10">
    <property type="entry name" value="Winged helix-like DNA-binding domain superfamily/Winged helix DNA-binding domain"/>
    <property type="match status" value="1"/>
</dbReference>
<accession>A0A2P7QVN0</accession>
<keyword evidence="3" id="KW-0804">Transcription</keyword>
<feature type="domain" description="HTH marR-type" evidence="5">
    <location>
        <begin position="40"/>
        <end position="172"/>
    </location>
</feature>
<dbReference type="SMART" id="SM00347">
    <property type="entry name" value="HTH_MARR"/>
    <property type="match status" value="1"/>
</dbReference>